<dbReference type="AlphaFoldDB" id="A0A645CNM4"/>
<evidence type="ECO:0000313" key="1">
    <source>
        <dbReference type="EMBL" id="MPM78517.1"/>
    </source>
</evidence>
<organism evidence="1">
    <name type="scientific">bioreactor metagenome</name>
    <dbReference type="NCBI Taxonomy" id="1076179"/>
    <lineage>
        <taxon>unclassified sequences</taxon>
        <taxon>metagenomes</taxon>
        <taxon>ecological metagenomes</taxon>
    </lineage>
</organism>
<reference evidence="1" key="1">
    <citation type="submission" date="2019-08" db="EMBL/GenBank/DDBJ databases">
        <authorList>
            <person name="Kucharzyk K."/>
            <person name="Murdoch R.W."/>
            <person name="Higgins S."/>
            <person name="Loffler F."/>
        </authorList>
    </citation>
    <scope>NUCLEOTIDE SEQUENCE</scope>
</reference>
<sequence>MIAYIKGANVNNKIIFLGDRYQLPPIDEAESYALNKDFLERTFNLKGNAYLLTEVKRQEDGSYILENATDIRKAIDRGEKSHPIKGTQNRNIYAAADKYSANVKKDGLENQVAIGVSHKANKFFNDLIRERIFGNAKKILEQGDLLMITQNWYRNGIQLYNGDHVELLSVDWNL</sequence>
<dbReference type="SUPFAM" id="SSF52540">
    <property type="entry name" value="P-loop containing nucleoside triphosphate hydrolases"/>
    <property type="match status" value="1"/>
</dbReference>
<protein>
    <submittedName>
        <fullName evidence="1">Uncharacterized protein</fullName>
    </submittedName>
</protein>
<dbReference type="InterPro" id="IPR027417">
    <property type="entry name" value="P-loop_NTPase"/>
</dbReference>
<name>A0A645CNM4_9ZZZZ</name>
<proteinExistence type="predicted"/>
<accession>A0A645CNM4</accession>
<dbReference type="Gene3D" id="3.40.50.300">
    <property type="entry name" value="P-loop containing nucleotide triphosphate hydrolases"/>
    <property type="match status" value="2"/>
</dbReference>
<dbReference type="EMBL" id="VSSQ01028698">
    <property type="protein sequence ID" value="MPM78517.1"/>
    <property type="molecule type" value="Genomic_DNA"/>
</dbReference>
<gene>
    <name evidence="1" type="ORF">SDC9_125528</name>
</gene>
<dbReference type="Gene3D" id="2.30.30.940">
    <property type="match status" value="1"/>
</dbReference>
<comment type="caution">
    <text evidence="1">The sequence shown here is derived from an EMBL/GenBank/DDBJ whole genome shotgun (WGS) entry which is preliminary data.</text>
</comment>